<evidence type="ECO:0000313" key="3">
    <source>
        <dbReference type="Proteomes" id="UP000271889"/>
    </source>
</evidence>
<reference evidence="2 3" key="1">
    <citation type="submission" date="2018-11" db="EMBL/GenBank/DDBJ databases">
        <authorList>
            <consortium name="Pathogen Informatics"/>
        </authorList>
    </citation>
    <scope>NUCLEOTIDE SEQUENCE [LARGE SCALE GENOMIC DNA]</scope>
</reference>
<dbReference type="OrthoDB" id="5877474at2759"/>
<sequence>MPAADLKPTNTISPSPRTNLIVIRDGRIVELTEQQQKDLNLILSAMGAQNVEPSNRRRAPVRRERTPNQRFGQRQPFRKLHA</sequence>
<keyword evidence="3" id="KW-1185">Reference proteome</keyword>
<dbReference type="EMBL" id="UYRV01008699">
    <property type="protein sequence ID" value="VDK55865.1"/>
    <property type="molecule type" value="Genomic_DNA"/>
</dbReference>
<dbReference type="AlphaFoldDB" id="A0A3P6RPG1"/>
<protein>
    <submittedName>
        <fullName evidence="2">Uncharacterized protein</fullName>
    </submittedName>
</protein>
<gene>
    <name evidence="2" type="ORF">CGOC_LOCUS3450</name>
</gene>
<evidence type="ECO:0000256" key="1">
    <source>
        <dbReference type="SAM" id="MobiDB-lite"/>
    </source>
</evidence>
<accession>A0A3P6RPG1</accession>
<feature type="region of interest" description="Disordered" evidence="1">
    <location>
        <begin position="49"/>
        <end position="82"/>
    </location>
</feature>
<proteinExistence type="predicted"/>
<dbReference type="Proteomes" id="UP000271889">
    <property type="component" value="Unassembled WGS sequence"/>
</dbReference>
<name>A0A3P6RPG1_CYLGO</name>
<organism evidence="2 3">
    <name type="scientific">Cylicostephanus goldi</name>
    <name type="common">Nematode worm</name>
    <dbReference type="NCBI Taxonomy" id="71465"/>
    <lineage>
        <taxon>Eukaryota</taxon>
        <taxon>Metazoa</taxon>
        <taxon>Ecdysozoa</taxon>
        <taxon>Nematoda</taxon>
        <taxon>Chromadorea</taxon>
        <taxon>Rhabditida</taxon>
        <taxon>Rhabditina</taxon>
        <taxon>Rhabditomorpha</taxon>
        <taxon>Strongyloidea</taxon>
        <taxon>Strongylidae</taxon>
        <taxon>Cylicostephanus</taxon>
    </lineage>
</organism>
<evidence type="ECO:0000313" key="2">
    <source>
        <dbReference type="EMBL" id="VDK55865.1"/>
    </source>
</evidence>